<dbReference type="EMBL" id="AQHW01000025">
    <property type="protein sequence ID" value="KKB49408.1"/>
    <property type="molecule type" value="Genomic_DNA"/>
</dbReference>
<dbReference type="PANTHER" id="PTHR37477:SF1">
    <property type="entry name" value="COBALT-PRECORRIN-5A HYDROLASE"/>
    <property type="match status" value="1"/>
</dbReference>
<dbReference type="InterPro" id="IPR002750">
    <property type="entry name" value="CobE/GbiG_C"/>
</dbReference>
<organism evidence="9 10">
    <name type="scientific">Parabacteroides gordonii MS-1 = DSM 23371</name>
    <dbReference type="NCBI Taxonomy" id="1203610"/>
    <lineage>
        <taxon>Bacteria</taxon>
        <taxon>Pseudomonadati</taxon>
        <taxon>Bacteroidota</taxon>
        <taxon>Bacteroidia</taxon>
        <taxon>Bacteroidales</taxon>
        <taxon>Tannerellaceae</taxon>
        <taxon>Parabacteroides</taxon>
    </lineage>
</organism>
<dbReference type="AlphaFoldDB" id="A0A0F5IV52"/>
<dbReference type="GO" id="GO:0046026">
    <property type="term" value="F:precorrin-4 C11-methyltransferase activity"/>
    <property type="evidence" value="ECO:0007669"/>
    <property type="project" value="InterPro"/>
</dbReference>
<gene>
    <name evidence="9" type="ORF">HMPREF1536_04472</name>
</gene>
<dbReference type="SUPFAM" id="SSF53790">
    <property type="entry name" value="Tetrapyrrole methylase"/>
    <property type="match status" value="1"/>
</dbReference>
<comment type="caution">
    <text evidence="9">The sequence shown here is derived from an EMBL/GenBank/DDBJ whole genome shotgun (WGS) entry which is preliminary data.</text>
</comment>
<name>A0A0F5IV52_9BACT</name>
<dbReference type="NCBIfam" id="TIGR01465">
    <property type="entry name" value="cobM_cbiF"/>
    <property type="match status" value="1"/>
</dbReference>
<dbReference type="InterPro" id="IPR052553">
    <property type="entry name" value="CbiG_hydrolase"/>
</dbReference>
<dbReference type="RefSeq" id="WP_028729036.1">
    <property type="nucleotide sequence ID" value="NZ_KE386763.1"/>
</dbReference>
<dbReference type="InterPro" id="IPR000878">
    <property type="entry name" value="4pyrrol_Mease"/>
</dbReference>
<feature type="domain" description="Cobalamin biosynthesis central region" evidence="8">
    <location>
        <begin position="134"/>
        <end position="219"/>
    </location>
</feature>
<evidence type="ECO:0000259" key="5">
    <source>
        <dbReference type="Pfam" id="PF00590"/>
    </source>
</evidence>
<dbReference type="Pfam" id="PF01890">
    <property type="entry name" value="CbiG_C"/>
    <property type="match status" value="1"/>
</dbReference>
<keyword evidence="10" id="KW-1185">Reference proteome</keyword>
<dbReference type="InterPro" id="IPR021745">
    <property type="entry name" value="CbiG_mid"/>
</dbReference>
<feature type="domain" description="Tetrapyrrole methylase" evidence="5">
    <location>
        <begin position="371"/>
        <end position="574"/>
    </location>
</feature>
<dbReference type="Pfam" id="PF00590">
    <property type="entry name" value="TP_methylase"/>
    <property type="match status" value="1"/>
</dbReference>
<keyword evidence="4" id="KW-0949">S-adenosyl-L-methionine</keyword>
<dbReference type="Gene3D" id="3.30.420.180">
    <property type="entry name" value="CobE/GbiG C-terminal domain"/>
    <property type="match status" value="1"/>
</dbReference>
<dbReference type="InterPro" id="IPR036518">
    <property type="entry name" value="CobE/GbiG_C_sf"/>
</dbReference>
<dbReference type="PATRIC" id="fig|1203610.3.peg.4558"/>
<sequence>MNKRTLAIVVVSASSLPLARQIKKQFPDAVIYSKESQEETVLMESIDSIMGDLFLKAEAIVFIGAMGICVRCIAPYVMDKHTDPAVVCIDSTGKYIIPVLSGHIGGANELSTELAQLLGGNAIVTTQSDNTGLWALDTLAEKFGWSVVADDLTDNENAMNACIAAFVNKKPTALLLNVRDKGTDYLESSLPAHVQQFNKFSDIPLDQFELVITVGPFIYEADVMMVSYFPKVLHIGIGCRKDIKGDPVELHQHIIGTLIDNNICPESIVDISSIDIKKDEAMLALLAYGIMNCPFKTYPAEILNKIPVPNPSPRVKEATASASVSEAAAIHSAGGGWLLLEKQKGSLGEGNEYTFAVAMDKSVRRQGHIEIVGAGPGDPELVSIRGRRMLEKADLILYAGSLVPKELTYCAKPGATVRSSADMNLDEQFALMKEFYDRGKFIVRLHTGDPCIYGAIQEQMNFFDRYDMSYHITPGISSFQAAAAALRSQFTIPEKVQTIILTRGEGRTPMPEKEQLHKLAASQSTMCIYLSAGIADKVQEELLQHYAPTTPVAACYKLTWKDERIYRGELKDLAQIVKENNLTLTTLLVVGDAIDNREGLSRLYADEFKHLFRK</sequence>
<evidence type="ECO:0000313" key="9">
    <source>
        <dbReference type="EMBL" id="KKB49408.1"/>
    </source>
</evidence>
<feature type="domain" description="Cobalamin synthesis G N-terminal" evidence="7">
    <location>
        <begin position="50"/>
        <end position="129"/>
    </location>
</feature>
<dbReference type="Gene3D" id="3.40.1010.10">
    <property type="entry name" value="Cobalt-precorrin-4 Transmethylase, Domain 1"/>
    <property type="match status" value="1"/>
</dbReference>
<evidence type="ECO:0000313" key="10">
    <source>
        <dbReference type="Proteomes" id="UP000033035"/>
    </source>
</evidence>
<dbReference type="Proteomes" id="UP000033035">
    <property type="component" value="Unassembled WGS sequence"/>
</dbReference>
<dbReference type="InterPro" id="IPR006362">
    <property type="entry name" value="Cbl_synth_CobM/CibF"/>
</dbReference>
<evidence type="ECO:0000256" key="4">
    <source>
        <dbReference type="ARBA" id="ARBA00022691"/>
    </source>
</evidence>
<feature type="domain" description="CobE/GbiG C-terminal" evidence="6">
    <location>
        <begin position="233"/>
        <end position="358"/>
    </location>
</feature>
<reference evidence="9 10" key="1">
    <citation type="submission" date="2013-04" db="EMBL/GenBank/DDBJ databases">
        <title>The Genome Sequence of Parabacteroides gordonii DSM 23371.</title>
        <authorList>
            <consortium name="The Broad Institute Genomics Platform"/>
            <person name="Earl A."/>
            <person name="Ward D."/>
            <person name="Feldgarden M."/>
            <person name="Gevers D."/>
            <person name="Martens E."/>
            <person name="Sakamoto M."/>
            <person name="Benno Y."/>
            <person name="Suzuki N."/>
            <person name="Matsunaga N."/>
            <person name="Koshihara K."/>
            <person name="Seki M."/>
            <person name="Komiya H."/>
            <person name="Walker B."/>
            <person name="Young S."/>
            <person name="Zeng Q."/>
            <person name="Gargeya S."/>
            <person name="Fitzgerald M."/>
            <person name="Haas B."/>
            <person name="Abouelleil A."/>
            <person name="Allen A.W."/>
            <person name="Alvarado L."/>
            <person name="Arachchi H.M."/>
            <person name="Berlin A.M."/>
            <person name="Chapman S.B."/>
            <person name="Gainer-Dewar J."/>
            <person name="Goldberg J."/>
            <person name="Griggs A."/>
            <person name="Gujja S."/>
            <person name="Hansen M."/>
            <person name="Howarth C."/>
            <person name="Imamovic A."/>
            <person name="Ireland A."/>
            <person name="Larimer J."/>
            <person name="McCowan C."/>
            <person name="Murphy C."/>
            <person name="Pearson M."/>
            <person name="Poon T.W."/>
            <person name="Priest M."/>
            <person name="Roberts A."/>
            <person name="Saif S."/>
            <person name="Shea T."/>
            <person name="Sisk P."/>
            <person name="Sykes S."/>
            <person name="Wortman J."/>
            <person name="Nusbaum C."/>
            <person name="Birren B."/>
        </authorList>
    </citation>
    <scope>NUCLEOTIDE SEQUENCE [LARGE SCALE GENOMIC DNA]</scope>
    <source>
        <strain evidence="9 10">MS-1</strain>
    </source>
</reference>
<evidence type="ECO:0000256" key="1">
    <source>
        <dbReference type="ARBA" id="ARBA00005879"/>
    </source>
</evidence>
<accession>A0A0F5IV52</accession>
<evidence type="ECO:0000259" key="6">
    <source>
        <dbReference type="Pfam" id="PF01890"/>
    </source>
</evidence>
<evidence type="ECO:0000259" key="8">
    <source>
        <dbReference type="Pfam" id="PF11761"/>
    </source>
</evidence>
<dbReference type="Gene3D" id="3.40.50.11220">
    <property type="match status" value="1"/>
</dbReference>
<evidence type="ECO:0000256" key="2">
    <source>
        <dbReference type="ARBA" id="ARBA00022603"/>
    </source>
</evidence>
<dbReference type="InterPro" id="IPR014777">
    <property type="entry name" value="4pyrrole_Mease_sub1"/>
</dbReference>
<dbReference type="PANTHER" id="PTHR37477">
    <property type="entry name" value="COBALT-PRECORRIN-5A HYDROLASE"/>
    <property type="match status" value="1"/>
</dbReference>
<dbReference type="GO" id="GO:0009236">
    <property type="term" value="P:cobalamin biosynthetic process"/>
    <property type="evidence" value="ECO:0007669"/>
    <property type="project" value="InterPro"/>
</dbReference>
<evidence type="ECO:0000256" key="3">
    <source>
        <dbReference type="ARBA" id="ARBA00022679"/>
    </source>
</evidence>
<proteinExistence type="inferred from homology"/>
<dbReference type="Pfam" id="PF11761">
    <property type="entry name" value="CbiG_mid"/>
    <property type="match status" value="1"/>
</dbReference>
<dbReference type="InterPro" id="IPR035996">
    <property type="entry name" value="4pyrrol_Methylase_sf"/>
</dbReference>
<protein>
    <submittedName>
        <fullName evidence="9">Precorrin-4 C11-methyltransferase</fullName>
    </submittedName>
</protein>
<dbReference type="SUPFAM" id="SSF159664">
    <property type="entry name" value="CobE/GbiG C-terminal domain-like"/>
    <property type="match status" value="1"/>
</dbReference>
<dbReference type="CDD" id="cd11641">
    <property type="entry name" value="Precorrin-4_C11-MT"/>
    <property type="match status" value="1"/>
</dbReference>
<dbReference type="SUPFAM" id="SSF159672">
    <property type="entry name" value="CbiG N-terminal domain-like"/>
    <property type="match status" value="1"/>
</dbReference>
<dbReference type="GO" id="GO:0032259">
    <property type="term" value="P:methylation"/>
    <property type="evidence" value="ECO:0007669"/>
    <property type="project" value="UniProtKB-KW"/>
</dbReference>
<evidence type="ECO:0000259" key="7">
    <source>
        <dbReference type="Pfam" id="PF11760"/>
    </source>
</evidence>
<keyword evidence="3 9" id="KW-0808">Transferase</keyword>
<dbReference type="InterPro" id="IPR014776">
    <property type="entry name" value="4pyrrole_Mease_sub2"/>
</dbReference>
<dbReference type="InterPro" id="IPR021744">
    <property type="entry name" value="CbiG_N"/>
</dbReference>
<dbReference type="InterPro" id="IPR038029">
    <property type="entry name" value="GbiG_N_sf"/>
</dbReference>
<dbReference type="STRING" id="1203610.HMPREF1536_04472"/>
<keyword evidence="2 9" id="KW-0489">Methyltransferase</keyword>
<dbReference type="HOGENOM" id="CLU_028397_1_0_10"/>
<dbReference type="Pfam" id="PF11760">
    <property type="entry name" value="CbiG_N"/>
    <property type="match status" value="1"/>
</dbReference>
<dbReference type="Gene3D" id="3.30.950.10">
    <property type="entry name" value="Methyltransferase, Cobalt-precorrin-4 Transmethylase, Domain 2"/>
    <property type="match status" value="1"/>
</dbReference>
<comment type="similarity">
    <text evidence="1">Belongs to the precorrin methyltransferase family.</text>
</comment>